<accession>A0A4R4JVL0</accession>
<name>A0A4R4JVL0_9BACT</name>
<dbReference type="OrthoDB" id="849114at2"/>
<dbReference type="Pfam" id="PF14125">
    <property type="entry name" value="DUF4292"/>
    <property type="match status" value="1"/>
</dbReference>
<dbReference type="PROSITE" id="PS51257">
    <property type="entry name" value="PROKAR_LIPOPROTEIN"/>
    <property type="match status" value="1"/>
</dbReference>
<dbReference type="Proteomes" id="UP000295706">
    <property type="component" value="Unassembled WGS sequence"/>
</dbReference>
<keyword evidence="2" id="KW-1185">Reference proteome</keyword>
<reference evidence="1 2" key="1">
    <citation type="submission" date="2019-02" db="EMBL/GenBank/DDBJ databases">
        <title>Arundinibacter roseus gen. nov., sp. nov., a new member of the family Cytophagaceae.</title>
        <authorList>
            <person name="Szuroczki S."/>
            <person name="Khayer B."/>
            <person name="Sproer C."/>
            <person name="Toumi M."/>
            <person name="Szabo A."/>
            <person name="Felfoldi T."/>
            <person name="Schumann P."/>
            <person name="Toth E."/>
        </authorList>
    </citation>
    <scope>NUCLEOTIDE SEQUENCE [LARGE SCALE GENOMIC DNA]</scope>
    <source>
        <strain evidence="1 2">DMA-k-7a</strain>
    </source>
</reference>
<protein>
    <submittedName>
        <fullName evidence="1">DUF4292 domain-containing protein</fullName>
    </submittedName>
</protein>
<organism evidence="1 2">
    <name type="scientific">Arundinibacter roseus</name>
    <dbReference type="NCBI Taxonomy" id="2070510"/>
    <lineage>
        <taxon>Bacteria</taxon>
        <taxon>Pseudomonadati</taxon>
        <taxon>Bacteroidota</taxon>
        <taxon>Cytophagia</taxon>
        <taxon>Cytophagales</taxon>
        <taxon>Spirosomataceae</taxon>
        <taxon>Arundinibacter</taxon>
    </lineage>
</organism>
<sequence>MNNSKIWMLVLCGIIGLSACHKPRTKKTAQSLSDSAAVDSLLVISPDSARADSALFEEFRTKLDVEEIDFEYLVAKSKFSFKNRTQSIDNANVNIRVTKDSLIWFSVTGVGFEVARGIISPDSIAFMDKFHKEYYVYTYEQLSAQFKFNLTYDLLQSLIVGNLPVPRKPNQKIRREKDFLLLRQDDGRIMVDNYIGEKNRKLKRLQAVEQPTKNSLTLDYEDFTELNSYLFPFTSLITLDVQSEQDKQYYQTVIRIKHSKVELIKTNPGFPFSVPSSYEKK</sequence>
<proteinExistence type="predicted"/>
<comment type="caution">
    <text evidence="1">The sequence shown here is derived from an EMBL/GenBank/DDBJ whole genome shotgun (WGS) entry which is preliminary data.</text>
</comment>
<dbReference type="InterPro" id="IPR025634">
    <property type="entry name" value="DUF4292"/>
</dbReference>
<dbReference type="AlphaFoldDB" id="A0A4R4JVL0"/>
<evidence type="ECO:0000313" key="2">
    <source>
        <dbReference type="Proteomes" id="UP000295706"/>
    </source>
</evidence>
<gene>
    <name evidence="1" type="ORF">EZE20_23335</name>
</gene>
<dbReference type="RefSeq" id="WP_132122334.1">
    <property type="nucleotide sequence ID" value="NZ_SMJU01000025.1"/>
</dbReference>
<dbReference type="EMBL" id="SMJU01000025">
    <property type="protein sequence ID" value="TDB58096.1"/>
    <property type="molecule type" value="Genomic_DNA"/>
</dbReference>
<evidence type="ECO:0000313" key="1">
    <source>
        <dbReference type="EMBL" id="TDB58096.1"/>
    </source>
</evidence>